<dbReference type="PANTHER" id="PTHR30173:SF36">
    <property type="entry name" value="ECF RNA POLYMERASE SIGMA FACTOR SIGJ"/>
    <property type="match status" value="1"/>
</dbReference>
<name>A0ABT3ASI2_9CYAN</name>
<gene>
    <name evidence="1" type="ORF">OGM63_00805</name>
</gene>
<dbReference type="RefSeq" id="WP_263743594.1">
    <property type="nucleotide sequence ID" value="NZ_JAOWRF010000006.1"/>
</dbReference>
<keyword evidence="2" id="KW-1185">Reference proteome</keyword>
<proteinExistence type="predicted"/>
<evidence type="ECO:0000313" key="2">
    <source>
        <dbReference type="Proteomes" id="UP001526143"/>
    </source>
</evidence>
<dbReference type="InterPro" id="IPR052704">
    <property type="entry name" value="ECF_Sigma-70_Domain"/>
</dbReference>
<comment type="caution">
    <text evidence="1">The sequence shown here is derived from an EMBL/GenBank/DDBJ whole genome shotgun (WGS) entry which is preliminary data.</text>
</comment>
<dbReference type="Proteomes" id="UP001526143">
    <property type="component" value="Unassembled WGS sequence"/>
</dbReference>
<evidence type="ECO:0000313" key="1">
    <source>
        <dbReference type="EMBL" id="MCV3212076.1"/>
    </source>
</evidence>
<reference evidence="1 2" key="1">
    <citation type="submission" date="2022-10" db="EMBL/GenBank/DDBJ databases">
        <title>Identification of biosynthetic pathway for the production of the potent trypsin inhibitor radiosumin.</title>
        <authorList>
            <person name="Fewer D.P."/>
            <person name="Delbaje E."/>
            <person name="Ouyang X."/>
            <person name="Agostino P.D."/>
            <person name="Wahlsten M."/>
            <person name="Jokela J."/>
            <person name="Permi P."/>
            <person name="Haapaniemi E."/>
            <person name="Koistinen H."/>
        </authorList>
    </citation>
    <scope>NUCLEOTIDE SEQUENCE [LARGE SCALE GENOMIC DNA]</scope>
    <source>
        <strain evidence="1 2">NIES-515</strain>
    </source>
</reference>
<dbReference type="PANTHER" id="PTHR30173">
    <property type="entry name" value="SIGMA 19 FACTOR"/>
    <property type="match status" value="1"/>
</dbReference>
<protein>
    <submittedName>
        <fullName evidence="1">Uncharacterized protein</fullName>
    </submittedName>
</protein>
<dbReference type="EMBL" id="JAOWRF010000006">
    <property type="protein sequence ID" value="MCV3212076.1"/>
    <property type="molecule type" value="Genomic_DNA"/>
</dbReference>
<organism evidence="1 2">
    <name type="scientific">Plectonema radiosum NIES-515</name>
    <dbReference type="NCBI Taxonomy" id="2986073"/>
    <lineage>
        <taxon>Bacteria</taxon>
        <taxon>Bacillati</taxon>
        <taxon>Cyanobacteriota</taxon>
        <taxon>Cyanophyceae</taxon>
        <taxon>Oscillatoriophycideae</taxon>
        <taxon>Oscillatoriales</taxon>
        <taxon>Microcoleaceae</taxon>
        <taxon>Plectonema</taxon>
    </lineage>
</organism>
<sequence>MTLSLFGHQAESKGVWGKIPQTASETVRSAKTCLATIITRLCIDHLRSARVQREQDLGTWLPEPILTQQSDNSTDLMELADSLNQ</sequence>
<accession>A0ABT3ASI2</accession>